<comment type="caution">
    <text evidence="1">The sequence shown here is derived from an EMBL/GenBank/DDBJ whole genome shotgun (WGS) entry which is preliminary data.</text>
</comment>
<protein>
    <submittedName>
        <fullName evidence="1">Uncharacterized protein</fullName>
    </submittedName>
</protein>
<reference evidence="1 2" key="1">
    <citation type="submission" date="2019-05" db="EMBL/GenBank/DDBJ databases">
        <title>Another draft genome of Portunus trituberculatus and its Hox gene families provides insights of decapod evolution.</title>
        <authorList>
            <person name="Jeong J.-H."/>
            <person name="Song I."/>
            <person name="Kim S."/>
            <person name="Choi T."/>
            <person name="Kim D."/>
            <person name="Ryu S."/>
            <person name="Kim W."/>
        </authorList>
    </citation>
    <scope>NUCLEOTIDE SEQUENCE [LARGE SCALE GENOMIC DNA]</scope>
    <source>
        <tissue evidence="1">Muscle</tissue>
    </source>
</reference>
<organism evidence="1 2">
    <name type="scientific">Portunus trituberculatus</name>
    <name type="common">Swimming crab</name>
    <name type="synonym">Neptunus trituberculatus</name>
    <dbReference type="NCBI Taxonomy" id="210409"/>
    <lineage>
        <taxon>Eukaryota</taxon>
        <taxon>Metazoa</taxon>
        <taxon>Ecdysozoa</taxon>
        <taxon>Arthropoda</taxon>
        <taxon>Crustacea</taxon>
        <taxon>Multicrustacea</taxon>
        <taxon>Malacostraca</taxon>
        <taxon>Eumalacostraca</taxon>
        <taxon>Eucarida</taxon>
        <taxon>Decapoda</taxon>
        <taxon>Pleocyemata</taxon>
        <taxon>Brachyura</taxon>
        <taxon>Eubrachyura</taxon>
        <taxon>Portunoidea</taxon>
        <taxon>Portunidae</taxon>
        <taxon>Portuninae</taxon>
        <taxon>Portunus</taxon>
    </lineage>
</organism>
<gene>
    <name evidence="1" type="ORF">E2C01_053173</name>
</gene>
<dbReference type="Proteomes" id="UP000324222">
    <property type="component" value="Unassembled WGS sequence"/>
</dbReference>
<evidence type="ECO:0000313" key="2">
    <source>
        <dbReference type="Proteomes" id="UP000324222"/>
    </source>
</evidence>
<accession>A0A5B7GQ34</accession>
<proteinExistence type="predicted"/>
<evidence type="ECO:0000313" key="1">
    <source>
        <dbReference type="EMBL" id="MPC59158.1"/>
    </source>
</evidence>
<name>A0A5B7GQ34_PORTR</name>
<keyword evidence="2" id="KW-1185">Reference proteome</keyword>
<dbReference type="AlphaFoldDB" id="A0A5B7GQ34"/>
<sequence>MNNGLPWLACRKTGVLAIHKGGCEGGSLHTSSTRAELYAVLDCDLDELCIEAGVASLSLVTAMSSAQLEE</sequence>
<dbReference type="EMBL" id="VSRR010016313">
    <property type="protein sequence ID" value="MPC59158.1"/>
    <property type="molecule type" value="Genomic_DNA"/>
</dbReference>